<comment type="caution">
    <text evidence="2">The sequence shown here is derived from an EMBL/GenBank/DDBJ whole genome shotgun (WGS) entry which is preliminary data.</text>
</comment>
<dbReference type="InterPro" id="IPR004873">
    <property type="entry name" value="BURP_dom"/>
</dbReference>
<reference evidence="2 3" key="1">
    <citation type="submission" date="2020-10" db="EMBL/GenBank/DDBJ databases">
        <title>The Coptis chinensis genome and diversification of protoberbering-type alkaloids.</title>
        <authorList>
            <person name="Wang B."/>
            <person name="Shu S."/>
            <person name="Song C."/>
            <person name="Liu Y."/>
        </authorList>
    </citation>
    <scope>NUCLEOTIDE SEQUENCE [LARGE SCALE GENOMIC DNA]</scope>
    <source>
        <strain evidence="2">HL-2020</strain>
        <tissue evidence="2">Leaf</tissue>
    </source>
</reference>
<gene>
    <name evidence="2" type="ORF">IFM89_016233</name>
</gene>
<dbReference type="PANTHER" id="PTHR31236">
    <property type="entry name" value="BURP DOMAIN PROTEIN USPL1-LIKE"/>
    <property type="match status" value="1"/>
</dbReference>
<name>A0A835I5A8_9MAGN</name>
<accession>A0A835I5A8</accession>
<evidence type="ECO:0000313" key="2">
    <source>
        <dbReference type="EMBL" id="KAF9609433.1"/>
    </source>
</evidence>
<dbReference type="PROSITE" id="PS51277">
    <property type="entry name" value="BURP"/>
    <property type="match status" value="1"/>
</dbReference>
<dbReference type="EMBL" id="JADFTS010000004">
    <property type="protein sequence ID" value="KAF9609433.1"/>
    <property type="molecule type" value="Genomic_DNA"/>
</dbReference>
<protein>
    <recommendedName>
        <fullName evidence="1">BURP domain-containing protein</fullName>
    </recommendedName>
</protein>
<dbReference type="PANTHER" id="PTHR31236:SF32">
    <property type="entry name" value="BURP DOMAIN PROTEIN USPL1-LIKE"/>
    <property type="match status" value="1"/>
</dbReference>
<dbReference type="Pfam" id="PF03181">
    <property type="entry name" value="BURP"/>
    <property type="match status" value="1"/>
</dbReference>
<sequence>MNKRKAPRVEDGRKSSKKRKKDELWIYYFEPLPAFFDYDGKCTLEGGGRVMAGGHWKEETSHDHENRQAHHMKDSRDDYLLRYQNEGLRQLHPVDNDDSAKLKSLHQHRNDDAMEDTLRQCELPPVEGETKLCATSLESMLDFTRAIFGIGTNFKVLTTNHHRKSTTPSLINSHLHNYTILNISREISATKMVACHTMPYPYTIFYCHHQESQSKVYKVSLMGEYDERVEAVVVCHMDTSAWDPGHVSFVMLGIKPGTDPVCHFFPEDHLVWVPSV</sequence>
<evidence type="ECO:0000259" key="1">
    <source>
        <dbReference type="PROSITE" id="PS51277"/>
    </source>
</evidence>
<evidence type="ECO:0000313" key="3">
    <source>
        <dbReference type="Proteomes" id="UP000631114"/>
    </source>
</evidence>
<feature type="domain" description="BURP" evidence="1">
    <location>
        <begin position="55"/>
        <end position="275"/>
    </location>
</feature>
<dbReference type="AlphaFoldDB" id="A0A835I5A8"/>
<dbReference type="InterPro" id="IPR044816">
    <property type="entry name" value="BURP"/>
</dbReference>
<organism evidence="2 3">
    <name type="scientific">Coptis chinensis</name>
    <dbReference type="NCBI Taxonomy" id="261450"/>
    <lineage>
        <taxon>Eukaryota</taxon>
        <taxon>Viridiplantae</taxon>
        <taxon>Streptophyta</taxon>
        <taxon>Embryophyta</taxon>
        <taxon>Tracheophyta</taxon>
        <taxon>Spermatophyta</taxon>
        <taxon>Magnoliopsida</taxon>
        <taxon>Ranunculales</taxon>
        <taxon>Ranunculaceae</taxon>
        <taxon>Coptidoideae</taxon>
        <taxon>Coptis</taxon>
    </lineage>
</organism>
<dbReference type="SMART" id="SM01045">
    <property type="entry name" value="BURP"/>
    <property type="match status" value="1"/>
</dbReference>
<dbReference type="OrthoDB" id="1909293at2759"/>
<proteinExistence type="predicted"/>
<keyword evidence="3" id="KW-1185">Reference proteome</keyword>
<dbReference type="Proteomes" id="UP000631114">
    <property type="component" value="Unassembled WGS sequence"/>
</dbReference>